<dbReference type="AlphaFoldDB" id="A0AAV5B103"/>
<dbReference type="EMBL" id="BQKC01000001">
    <property type="protein sequence ID" value="GJM55252.1"/>
    <property type="molecule type" value="Genomic_DNA"/>
</dbReference>
<dbReference type="Proteomes" id="UP001055025">
    <property type="component" value="Unassembled WGS sequence"/>
</dbReference>
<accession>A0AAV5B103</accession>
<evidence type="ECO:0008006" key="3">
    <source>
        <dbReference type="Google" id="ProtNLM"/>
    </source>
</evidence>
<reference evidence="1" key="1">
    <citation type="journal article" date="2022" name="Int. J. Syst. Evol. Microbiol.">
        <title>Granulimonas faecalis gen. nov., sp. nov., and Leptogranulimonas caecicola gen. nov., sp. nov., novel lactate-producing Atopobiaceae bacteria isolated from mouse intestines, and an emended description of the family Atopobiaceae.</title>
        <authorList>
            <person name="Morinaga K."/>
            <person name="Kusada H."/>
            <person name="Sakamoto S."/>
            <person name="Murakami T."/>
            <person name="Toyoda A."/>
            <person name="Mori H."/>
            <person name="Meng X.Y."/>
            <person name="Takashino M."/>
            <person name="Murotomi K."/>
            <person name="Tamaki H."/>
        </authorList>
    </citation>
    <scope>NUCLEOTIDE SEQUENCE</scope>
    <source>
        <strain evidence="1">OPF53</strain>
    </source>
</reference>
<proteinExistence type="predicted"/>
<evidence type="ECO:0000313" key="2">
    <source>
        <dbReference type="Proteomes" id="UP001055025"/>
    </source>
</evidence>
<protein>
    <recommendedName>
        <fullName evidence="3">Tyrosine specific protein phosphatases domain-containing protein</fullName>
    </recommendedName>
</protein>
<comment type="caution">
    <text evidence="1">The sequence shown here is derived from an EMBL/GenBank/DDBJ whole genome shotgun (WGS) entry which is preliminary data.</text>
</comment>
<name>A0AAV5B103_9ACTN</name>
<gene>
    <name evidence="1" type="ORF">ATOP_09070</name>
</gene>
<evidence type="ECO:0000313" key="1">
    <source>
        <dbReference type="EMBL" id="GJM55252.1"/>
    </source>
</evidence>
<organism evidence="1 2">
    <name type="scientific">Granulimonas faecalis</name>
    <dbReference type="NCBI Taxonomy" id="2894155"/>
    <lineage>
        <taxon>Bacteria</taxon>
        <taxon>Bacillati</taxon>
        <taxon>Actinomycetota</taxon>
        <taxon>Coriobacteriia</taxon>
        <taxon>Coriobacteriales</taxon>
        <taxon>Kribbibacteriaceae</taxon>
        <taxon>Granulimonas</taxon>
    </lineage>
</organism>
<sequence length="213" mass="23343">MNPPFTPPSFGRIKDLFRRASGKPGPDPDLGTRIVVSRIVPKSRMRRMELTEVPGIPSPAAAIVMTSRRKIAGVEEGPDCLVLEFADVAYEHPQAMTREQAREAAAFFLGHRGRGTIMVACDNGQARSAAMAAALLRSLGEDDGWIWDNPRFRPNQRVFALMAEALGIELADGEVEALVARNEEAFHMAMVRGREGEGGQDHLDKPANVIDRI</sequence>
<keyword evidence="2" id="KW-1185">Reference proteome</keyword>